<evidence type="ECO:0000259" key="9">
    <source>
        <dbReference type="PROSITE" id="PS51755"/>
    </source>
</evidence>
<evidence type="ECO:0000313" key="10">
    <source>
        <dbReference type="EMBL" id="PZP88936.1"/>
    </source>
</evidence>
<proteinExistence type="predicted"/>
<dbReference type="Proteomes" id="UP000248606">
    <property type="component" value="Unassembled WGS sequence"/>
</dbReference>
<dbReference type="AlphaFoldDB" id="A0A2W5K2C0"/>
<evidence type="ECO:0000256" key="1">
    <source>
        <dbReference type="ARBA" id="ARBA00022553"/>
    </source>
</evidence>
<dbReference type="Pfam" id="PF21695">
    <property type="entry name" value="GlnR_1st"/>
    <property type="match status" value="1"/>
</dbReference>
<feature type="region of interest" description="Disordered" evidence="8">
    <location>
        <begin position="221"/>
        <end position="242"/>
    </location>
</feature>
<sequence length="242" mass="26791">MRILMLSHETDNASVIPALDLLPHTVVVCAPDLRIFLEDNEYDVVLVDSRNNLAEMRSFCGSLATVCTLPVISIFTEGGLVALSPEWKVDDLLLTTASPAEVDARLRMVVARLQENSGDAEDGVITLGDLLIDENTYVARLKGRPLDLAYKEFELLKFLCQHPGRVFSRTQLLQEVWGYDFVGGTRTVDVHVRRLRAKLGPEYEALITTVRNVGYKAVESTSGRKTDNPLKATPCKTTSLEG</sequence>
<keyword evidence="1" id="KW-0597">Phosphoprotein</keyword>
<evidence type="ECO:0000256" key="6">
    <source>
        <dbReference type="ARBA" id="ARBA00023163"/>
    </source>
</evidence>
<dbReference type="GO" id="GO:0000976">
    <property type="term" value="F:transcription cis-regulatory region binding"/>
    <property type="evidence" value="ECO:0007669"/>
    <property type="project" value="TreeGrafter"/>
</dbReference>
<dbReference type="Pfam" id="PF00486">
    <property type="entry name" value="Trans_reg_C"/>
    <property type="match status" value="1"/>
</dbReference>
<evidence type="ECO:0000313" key="11">
    <source>
        <dbReference type="Proteomes" id="UP000248606"/>
    </source>
</evidence>
<keyword evidence="4 7" id="KW-0238">DNA-binding</keyword>
<evidence type="ECO:0000256" key="7">
    <source>
        <dbReference type="PROSITE-ProRule" id="PRU01091"/>
    </source>
</evidence>
<dbReference type="GO" id="GO:0032993">
    <property type="term" value="C:protein-DNA complex"/>
    <property type="evidence" value="ECO:0007669"/>
    <property type="project" value="TreeGrafter"/>
</dbReference>
<dbReference type="InterPro" id="IPR036388">
    <property type="entry name" value="WH-like_DNA-bd_sf"/>
</dbReference>
<evidence type="ECO:0000256" key="2">
    <source>
        <dbReference type="ARBA" id="ARBA00023012"/>
    </source>
</evidence>
<keyword evidence="2" id="KW-0902">Two-component regulatory system</keyword>
<dbReference type="InterPro" id="IPR039420">
    <property type="entry name" value="WalR-like"/>
</dbReference>
<dbReference type="SMART" id="SM00862">
    <property type="entry name" value="Trans_reg_C"/>
    <property type="match status" value="1"/>
</dbReference>
<keyword evidence="5" id="KW-0010">Activator</keyword>
<protein>
    <submittedName>
        <fullName evidence="10">Transcriptional regulator</fullName>
    </submittedName>
</protein>
<dbReference type="PANTHER" id="PTHR48111:SF16">
    <property type="entry name" value="TRANSCRIPTIONAL REGULATORY PROTEIN GLNR"/>
    <property type="match status" value="1"/>
</dbReference>
<dbReference type="CDD" id="cd00383">
    <property type="entry name" value="trans_reg_C"/>
    <property type="match status" value="1"/>
</dbReference>
<feature type="DNA-binding region" description="OmpR/PhoB-type" evidence="7">
    <location>
        <begin position="122"/>
        <end position="219"/>
    </location>
</feature>
<dbReference type="Gene3D" id="3.40.50.2300">
    <property type="match status" value="1"/>
</dbReference>
<feature type="domain" description="OmpR/PhoB-type" evidence="9">
    <location>
        <begin position="122"/>
        <end position="219"/>
    </location>
</feature>
<dbReference type="PROSITE" id="PS51755">
    <property type="entry name" value="OMPR_PHOB"/>
    <property type="match status" value="1"/>
</dbReference>
<accession>A0A2W5K2C0</accession>
<reference evidence="10 11" key="1">
    <citation type="submission" date="2017-08" db="EMBL/GenBank/DDBJ databases">
        <title>Infants hospitalized years apart are colonized by the same room-sourced microbial strains.</title>
        <authorList>
            <person name="Brooks B."/>
            <person name="Olm M.R."/>
            <person name="Firek B.A."/>
            <person name="Baker R."/>
            <person name="Thomas B.C."/>
            <person name="Morowitz M.J."/>
            <person name="Banfield J.F."/>
        </authorList>
    </citation>
    <scope>NUCLEOTIDE SEQUENCE [LARGE SCALE GENOMIC DNA]</scope>
    <source>
        <strain evidence="10">S2_006_000_R1_57</strain>
    </source>
</reference>
<keyword evidence="3" id="KW-0805">Transcription regulation</keyword>
<dbReference type="GO" id="GO:0005829">
    <property type="term" value="C:cytosol"/>
    <property type="evidence" value="ECO:0007669"/>
    <property type="project" value="TreeGrafter"/>
</dbReference>
<dbReference type="GO" id="GO:0006355">
    <property type="term" value="P:regulation of DNA-templated transcription"/>
    <property type="evidence" value="ECO:0007669"/>
    <property type="project" value="InterPro"/>
</dbReference>
<organism evidence="10 11">
    <name type="scientific">Lawsonella clevelandensis</name>
    <dbReference type="NCBI Taxonomy" id="1528099"/>
    <lineage>
        <taxon>Bacteria</taxon>
        <taxon>Bacillati</taxon>
        <taxon>Actinomycetota</taxon>
        <taxon>Actinomycetes</taxon>
        <taxon>Mycobacteriales</taxon>
        <taxon>Lawsonellaceae</taxon>
        <taxon>Lawsonella</taxon>
    </lineage>
</organism>
<dbReference type="InterPro" id="IPR001867">
    <property type="entry name" value="OmpR/PhoB-type_DNA-bd"/>
</dbReference>
<dbReference type="InterPro" id="IPR049170">
    <property type="entry name" value="GlnR_N"/>
</dbReference>
<evidence type="ECO:0000256" key="5">
    <source>
        <dbReference type="ARBA" id="ARBA00023159"/>
    </source>
</evidence>
<dbReference type="SUPFAM" id="SSF46894">
    <property type="entry name" value="C-terminal effector domain of the bipartite response regulators"/>
    <property type="match status" value="1"/>
</dbReference>
<name>A0A2W5K2C0_9ACTN</name>
<keyword evidence="6" id="KW-0804">Transcription</keyword>
<dbReference type="FunFam" id="1.10.10.10:FF:000216">
    <property type="entry name" value="DNA-binding response regulator"/>
    <property type="match status" value="1"/>
</dbReference>
<dbReference type="Gene3D" id="1.10.10.10">
    <property type="entry name" value="Winged helix-like DNA-binding domain superfamily/Winged helix DNA-binding domain"/>
    <property type="match status" value="1"/>
</dbReference>
<comment type="caution">
    <text evidence="10">The sequence shown here is derived from an EMBL/GenBank/DDBJ whole genome shotgun (WGS) entry which is preliminary data.</text>
</comment>
<dbReference type="GO" id="GO:0000156">
    <property type="term" value="F:phosphorelay response regulator activity"/>
    <property type="evidence" value="ECO:0007669"/>
    <property type="project" value="TreeGrafter"/>
</dbReference>
<evidence type="ECO:0000256" key="3">
    <source>
        <dbReference type="ARBA" id="ARBA00023015"/>
    </source>
</evidence>
<dbReference type="EMBL" id="QFOZ01000005">
    <property type="protein sequence ID" value="PZP88936.1"/>
    <property type="molecule type" value="Genomic_DNA"/>
</dbReference>
<gene>
    <name evidence="10" type="ORF">DI579_04915</name>
</gene>
<evidence type="ECO:0000256" key="8">
    <source>
        <dbReference type="SAM" id="MobiDB-lite"/>
    </source>
</evidence>
<dbReference type="PANTHER" id="PTHR48111">
    <property type="entry name" value="REGULATOR OF RPOS"/>
    <property type="match status" value="1"/>
</dbReference>
<dbReference type="InterPro" id="IPR016032">
    <property type="entry name" value="Sig_transdc_resp-reg_C-effctor"/>
</dbReference>
<evidence type="ECO:0000256" key="4">
    <source>
        <dbReference type="ARBA" id="ARBA00023125"/>
    </source>
</evidence>
<dbReference type="RefSeq" id="WP_303678816.1">
    <property type="nucleotide sequence ID" value="NZ_CAKZIO010000016.1"/>
</dbReference>